<dbReference type="Proteomes" id="UP000499080">
    <property type="component" value="Unassembled WGS sequence"/>
</dbReference>
<dbReference type="AlphaFoldDB" id="A0A4Y2WWU0"/>
<reference evidence="1 2" key="1">
    <citation type="journal article" date="2019" name="Sci. Rep.">
        <title>Orb-weaving spider Araneus ventricosus genome elucidates the spidroin gene catalogue.</title>
        <authorList>
            <person name="Kono N."/>
            <person name="Nakamura H."/>
            <person name="Ohtoshi R."/>
            <person name="Moran D.A.P."/>
            <person name="Shinohara A."/>
            <person name="Yoshida Y."/>
            <person name="Fujiwara M."/>
            <person name="Mori M."/>
            <person name="Tomita M."/>
            <person name="Arakawa K."/>
        </authorList>
    </citation>
    <scope>NUCLEOTIDE SEQUENCE [LARGE SCALE GENOMIC DNA]</scope>
</reference>
<accession>A0A4Y2WWU0</accession>
<evidence type="ECO:0000313" key="2">
    <source>
        <dbReference type="Proteomes" id="UP000499080"/>
    </source>
</evidence>
<keyword evidence="2" id="KW-1185">Reference proteome</keyword>
<name>A0A4Y2WWU0_ARAVE</name>
<gene>
    <name evidence="1" type="ORF">AVEN_270291_1</name>
</gene>
<dbReference type="EMBL" id="BGPR01067505">
    <property type="protein sequence ID" value="GBO41719.1"/>
    <property type="molecule type" value="Genomic_DNA"/>
</dbReference>
<evidence type="ECO:0000313" key="1">
    <source>
        <dbReference type="EMBL" id="GBO41719.1"/>
    </source>
</evidence>
<comment type="caution">
    <text evidence="1">The sequence shown here is derived from an EMBL/GenBank/DDBJ whole genome shotgun (WGS) entry which is preliminary data.</text>
</comment>
<organism evidence="1 2">
    <name type="scientific">Araneus ventricosus</name>
    <name type="common">Orbweaver spider</name>
    <name type="synonym">Epeira ventricosa</name>
    <dbReference type="NCBI Taxonomy" id="182803"/>
    <lineage>
        <taxon>Eukaryota</taxon>
        <taxon>Metazoa</taxon>
        <taxon>Ecdysozoa</taxon>
        <taxon>Arthropoda</taxon>
        <taxon>Chelicerata</taxon>
        <taxon>Arachnida</taxon>
        <taxon>Araneae</taxon>
        <taxon>Araneomorphae</taxon>
        <taxon>Entelegynae</taxon>
        <taxon>Araneoidea</taxon>
        <taxon>Araneidae</taxon>
        <taxon>Araneus</taxon>
    </lineage>
</organism>
<sequence>MATLEITRKLRTYKRGSQPVAAQYSQEWLSRHKKPTIQSQPVVRVFLGVLKIKVGNGGDKKAYWIKNDRILFPPSPLKNKIEICAYSAYSLPSPIAYSRNKKKKDTCFQFYKTKLHKRSSRVVLKFSST</sequence>
<protein>
    <submittedName>
        <fullName evidence="1">Uncharacterized protein</fullName>
    </submittedName>
</protein>
<proteinExistence type="predicted"/>